<name>A0A8T0IAC3_CERPU</name>
<protein>
    <submittedName>
        <fullName evidence="2">Uncharacterized protein</fullName>
    </submittedName>
</protein>
<dbReference type="AlphaFoldDB" id="A0A8T0IAC3"/>
<evidence type="ECO:0000313" key="2">
    <source>
        <dbReference type="EMBL" id="KAG0579741.1"/>
    </source>
</evidence>
<accession>A0A8T0IAC3</accession>
<feature type="signal peptide" evidence="1">
    <location>
        <begin position="1"/>
        <end position="22"/>
    </location>
</feature>
<keyword evidence="1" id="KW-0732">Signal</keyword>
<reference evidence="2" key="1">
    <citation type="submission" date="2020-06" db="EMBL/GenBank/DDBJ databases">
        <title>WGS assembly of Ceratodon purpureus strain R40.</title>
        <authorList>
            <person name="Carey S.B."/>
            <person name="Jenkins J."/>
            <person name="Shu S."/>
            <person name="Lovell J.T."/>
            <person name="Sreedasyam A."/>
            <person name="Maumus F."/>
            <person name="Tiley G.P."/>
            <person name="Fernandez-Pozo N."/>
            <person name="Barry K."/>
            <person name="Chen C."/>
            <person name="Wang M."/>
            <person name="Lipzen A."/>
            <person name="Daum C."/>
            <person name="Saski C.A."/>
            <person name="Payton A.C."/>
            <person name="Mcbreen J.C."/>
            <person name="Conrad R.E."/>
            <person name="Kollar L.M."/>
            <person name="Olsson S."/>
            <person name="Huttunen S."/>
            <person name="Landis J.B."/>
            <person name="Wickett N.J."/>
            <person name="Johnson M.G."/>
            <person name="Rensing S.A."/>
            <person name="Grimwood J."/>
            <person name="Schmutz J."/>
            <person name="Mcdaniel S.F."/>
        </authorList>
    </citation>
    <scope>NUCLEOTIDE SEQUENCE</scope>
    <source>
        <strain evidence="2">R40</strain>
    </source>
</reference>
<keyword evidence="3" id="KW-1185">Reference proteome</keyword>
<sequence length="62" mass="7005">MLRRSTPCWGFVSTVLLETCSLDLSALEWFCSCLSSWWGWLSVLHAEVHLLRIGNVVGFSGF</sequence>
<dbReference type="Proteomes" id="UP000822688">
    <property type="component" value="Chromosome 4"/>
</dbReference>
<proteinExistence type="predicted"/>
<evidence type="ECO:0000256" key="1">
    <source>
        <dbReference type="SAM" id="SignalP"/>
    </source>
</evidence>
<feature type="chain" id="PRO_5035928877" evidence="1">
    <location>
        <begin position="23"/>
        <end position="62"/>
    </location>
</feature>
<comment type="caution">
    <text evidence="2">The sequence shown here is derived from an EMBL/GenBank/DDBJ whole genome shotgun (WGS) entry which is preliminary data.</text>
</comment>
<dbReference type="EMBL" id="CM026424">
    <property type="protein sequence ID" value="KAG0579741.1"/>
    <property type="molecule type" value="Genomic_DNA"/>
</dbReference>
<gene>
    <name evidence="2" type="ORF">KC19_4G120400</name>
</gene>
<evidence type="ECO:0000313" key="3">
    <source>
        <dbReference type="Proteomes" id="UP000822688"/>
    </source>
</evidence>
<organism evidence="2 3">
    <name type="scientific">Ceratodon purpureus</name>
    <name type="common">Fire moss</name>
    <name type="synonym">Dicranum purpureum</name>
    <dbReference type="NCBI Taxonomy" id="3225"/>
    <lineage>
        <taxon>Eukaryota</taxon>
        <taxon>Viridiplantae</taxon>
        <taxon>Streptophyta</taxon>
        <taxon>Embryophyta</taxon>
        <taxon>Bryophyta</taxon>
        <taxon>Bryophytina</taxon>
        <taxon>Bryopsida</taxon>
        <taxon>Dicranidae</taxon>
        <taxon>Pseudoditrichales</taxon>
        <taxon>Ditrichaceae</taxon>
        <taxon>Ceratodon</taxon>
    </lineage>
</organism>